<dbReference type="Proteomes" id="UP000438448">
    <property type="component" value="Unassembled WGS sequence"/>
</dbReference>
<name>A0A7K0D818_9NOCA</name>
<keyword evidence="1" id="KW-0560">Oxidoreductase</keyword>
<keyword evidence="1" id="KW-0223">Dioxygenase</keyword>
<sequence>MGGGSAHEVRTWIAAYAALAAGGSYELEYRFYEAIPEWIAGFAVTTAARR</sequence>
<gene>
    <name evidence="1" type="primary">mhpB_2</name>
    <name evidence="1" type="ORF">NRB20_48320</name>
</gene>
<dbReference type="AlphaFoldDB" id="A0A7K0D818"/>
<accession>A0A7K0D818</accession>
<dbReference type="EC" id="1.13.11.16" evidence="1"/>
<dbReference type="GO" id="GO:0047070">
    <property type="term" value="F:3-carboxyethylcatechol 2,3-dioxygenase activity"/>
    <property type="evidence" value="ECO:0007669"/>
    <property type="project" value="UniProtKB-EC"/>
</dbReference>
<reference evidence="1 2" key="1">
    <citation type="submission" date="2019-10" db="EMBL/GenBank/DDBJ databases">
        <title>Nocardia macrotermitis sp. nov. and Nocardia aurantia sp. nov., isolated from the gut of fungus growing-termite Macrotermes natalensis.</title>
        <authorList>
            <person name="Benndorf R."/>
            <person name="Schwitalla J."/>
            <person name="Martin K."/>
            <person name="De Beer W."/>
            <person name="Kaster A.-K."/>
            <person name="Vollmers J."/>
            <person name="Poulsen M."/>
            <person name="Beemelmanns C."/>
        </authorList>
    </citation>
    <scope>NUCLEOTIDE SEQUENCE [LARGE SCALE GENOMIC DNA]</scope>
    <source>
        <strain evidence="1 2">RB20</strain>
    </source>
</reference>
<protein>
    <submittedName>
        <fullName evidence="1">2,3-dihydroxyphenylpropionate/2, 3-dihydroxicinnamic acid 1,2-dioxygenase</fullName>
        <ecNumber evidence="1">1.13.11.16</ecNumber>
    </submittedName>
</protein>
<evidence type="ECO:0000313" key="1">
    <source>
        <dbReference type="EMBL" id="MQY21719.1"/>
    </source>
</evidence>
<evidence type="ECO:0000313" key="2">
    <source>
        <dbReference type="Proteomes" id="UP000438448"/>
    </source>
</evidence>
<organism evidence="1 2">
    <name type="scientific">Nocardia macrotermitis</name>
    <dbReference type="NCBI Taxonomy" id="2585198"/>
    <lineage>
        <taxon>Bacteria</taxon>
        <taxon>Bacillati</taxon>
        <taxon>Actinomycetota</taxon>
        <taxon>Actinomycetes</taxon>
        <taxon>Mycobacteriales</taxon>
        <taxon>Nocardiaceae</taxon>
        <taxon>Nocardia</taxon>
    </lineage>
</organism>
<keyword evidence="2" id="KW-1185">Reference proteome</keyword>
<proteinExistence type="predicted"/>
<dbReference type="EMBL" id="WEGK01000011">
    <property type="protein sequence ID" value="MQY21719.1"/>
    <property type="molecule type" value="Genomic_DNA"/>
</dbReference>
<dbReference type="SUPFAM" id="SSF53213">
    <property type="entry name" value="LigB-like"/>
    <property type="match status" value="1"/>
</dbReference>
<comment type="caution">
    <text evidence="1">The sequence shown here is derived from an EMBL/GenBank/DDBJ whole genome shotgun (WGS) entry which is preliminary data.</text>
</comment>